<comment type="similarity">
    <text evidence="1 3">Belongs to the type-B carboxylesterase/lipase family.</text>
</comment>
<dbReference type="Gene3D" id="3.40.50.1820">
    <property type="entry name" value="alpha/beta hydrolase"/>
    <property type="match status" value="2"/>
</dbReference>
<evidence type="ECO:0000256" key="3">
    <source>
        <dbReference type="RuleBase" id="RU361235"/>
    </source>
</evidence>
<dbReference type="EC" id="3.1.1.-" evidence="3"/>
<evidence type="ECO:0000256" key="1">
    <source>
        <dbReference type="ARBA" id="ARBA00005964"/>
    </source>
</evidence>
<dbReference type="SUPFAM" id="SSF53474">
    <property type="entry name" value="alpha/beta-Hydrolases"/>
    <property type="match status" value="1"/>
</dbReference>
<sequence>MSLFFAGLLATATAGAAPFPIVETTSGAVRGFYPEPDLRAFLGIPYAQPPIGSLRFRSPEPVKEKAEGLIDATSFGFSCYQWRVGIVGATALSPTTGESENCLTLNVWASAGHSEHPKPVLVWMHGGTFTEGSTSVPMYDGQYLAVAHPDIIVVTVNYRVNVFGFANSPAVPEKNVGLRDQRLAVEWLRDNIAAFGGDPDKMVLGGESAGAMGTGMFAYAYPDDPIVRGLIMESGEAPTMVPDDGTLWASLTETLGCESSDPTEELTCMQGVDGYALKRTLSPNELNPYSSPPKTNPTVDNVTYFGPVGYAALSAAGKFARLPALRGINNNEGNVLVEFTPEGGPVNQTLADWLTEIGFNCPAAAEASVWAAHDIPSWRYRYFGEFPSLMMYDWMGAYHGSEVALLLGTTDNVRIRDSQPNEREAQKYFQDAVVSFIKDPVQGLEDFGWPVYNPNTTSLVELFKDSLPNATFEEGAAYDGAC</sequence>
<dbReference type="Proteomes" id="UP001187682">
    <property type="component" value="Unassembled WGS sequence"/>
</dbReference>
<proteinExistence type="inferred from homology"/>
<dbReference type="InterPro" id="IPR029058">
    <property type="entry name" value="AB_hydrolase_fold"/>
</dbReference>
<feature type="chain" id="PRO_5041772500" description="Carboxylic ester hydrolase" evidence="3">
    <location>
        <begin position="17"/>
        <end position="482"/>
    </location>
</feature>
<feature type="signal peptide" evidence="3">
    <location>
        <begin position="1"/>
        <end position="16"/>
    </location>
</feature>
<evidence type="ECO:0000313" key="6">
    <source>
        <dbReference type="Proteomes" id="UP001187682"/>
    </source>
</evidence>
<organism evidence="5 6">
    <name type="scientific">Cephalotrichum gorgonifer</name>
    <dbReference type="NCBI Taxonomy" id="2041049"/>
    <lineage>
        <taxon>Eukaryota</taxon>
        <taxon>Fungi</taxon>
        <taxon>Dikarya</taxon>
        <taxon>Ascomycota</taxon>
        <taxon>Pezizomycotina</taxon>
        <taxon>Sordariomycetes</taxon>
        <taxon>Hypocreomycetidae</taxon>
        <taxon>Microascales</taxon>
        <taxon>Microascaceae</taxon>
        <taxon>Cephalotrichum</taxon>
    </lineage>
</organism>
<keyword evidence="2 3" id="KW-0378">Hydrolase</keyword>
<dbReference type="PANTHER" id="PTHR43918">
    <property type="entry name" value="ACETYLCHOLINESTERASE"/>
    <property type="match status" value="1"/>
</dbReference>
<dbReference type="GO" id="GO:0052689">
    <property type="term" value="F:carboxylic ester hydrolase activity"/>
    <property type="evidence" value="ECO:0007669"/>
    <property type="project" value="TreeGrafter"/>
</dbReference>
<dbReference type="InterPro" id="IPR050654">
    <property type="entry name" value="AChE-related_enzymes"/>
</dbReference>
<feature type="domain" description="Carboxylesterase type B" evidence="4">
    <location>
        <begin position="20"/>
        <end position="341"/>
    </location>
</feature>
<feature type="domain" description="Carboxylesterase type B" evidence="4">
    <location>
        <begin position="347"/>
        <end position="462"/>
    </location>
</feature>
<dbReference type="PROSITE" id="PS00122">
    <property type="entry name" value="CARBOXYLESTERASE_B_1"/>
    <property type="match status" value="1"/>
</dbReference>
<keyword evidence="3" id="KW-0732">Signal</keyword>
<accession>A0AAE8N6P3</accession>
<evidence type="ECO:0000313" key="5">
    <source>
        <dbReference type="EMBL" id="SPO07265.1"/>
    </source>
</evidence>
<dbReference type="Pfam" id="PF00135">
    <property type="entry name" value="COesterase"/>
    <property type="match status" value="2"/>
</dbReference>
<dbReference type="InterPro" id="IPR019826">
    <property type="entry name" value="Carboxylesterase_B_AS"/>
</dbReference>
<keyword evidence="6" id="KW-1185">Reference proteome</keyword>
<evidence type="ECO:0000256" key="2">
    <source>
        <dbReference type="ARBA" id="ARBA00022801"/>
    </source>
</evidence>
<dbReference type="InterPro" id="IPR002018">
    <property type="entry name" value="CarbesteraseB"/>
</dbReference>
<name>A0AAE8N6P3_9PEZI</name>
<dbReference type="EMBL" id="ONZQ02000019">
    <property type="protein sequence ID" value="SPO07265.1"/>
    <property type="molecule type" value="Genomic_DNA"/>
</dbReference>
<dbReference type="PANTHER" id="PTHR43918:SF4">
    <property type="entry name" value="CARBOXYLIC ESTER HYDROLASE"/>
    <property type="match status" value="1"/>
</dbReference>
<reference evidence="5" key="1">
    <citation type="submission" date="2018-03" db="EMBL/GenBank/DDBJ databases">
        <authorList>
            <person name="Guldener U."/>
        </authorList>
    </citation>
    <scope>NUCLEOTIDE SEQUENCE</scope>
</reference>
<dbReference type="AlphaFoldDB" id="A0AAE8N6P3"/>
<gene>
    <name evidence="5" type="ORF">DNG_09959</name>
</gene>
<evidence type="ECO:0000259" key="4">
    <source>
        <dbReference type="Pfam" id="PF00135"/>
    </source>
</evidence>
<comment type="caution">
    <text evidence="5">The sequence shown here is derived from an EMBL/GenBank/DDBJ whole genome shotgun (WGS) entry which is preliminary data.</text>
</comment>
<protein>
    <recommendedName>
        <fullName evidence="3">Carboxylic ester hydrolase</fullName>
        <ecNumber evidence="3">3.1.1.-</ecNumber>
    </recommendedName>
</protein>